<proteinExistence type="predicted"/>
<evidence type="ECO:0000313" key="2">
    <source>
        <dbReference type="EMBL" id="POW13780.1"/>
    </source>
</evidence>
<evidence type="ECO:0000256" key="1">
    <source>
        <dbReference type="SAM" id="MobiDB-lite"/>
    </source>
</evidence>
<evidence type="ECO:0000313" key="3">
    <source>
        <dbReference type="Proteomes" id="UP000239156"/>
    </source>
</evidence>
<dbReference type="VEuPathDB" id="FungiDB:PSHT_06428"/>
<dbReference type="EMBL" id="PKSL01000022">
    <property type="protein sequence ID" value="POW13780.1"/>
    <property type="molecule type" value="Genomic_DNA"/>
</dbReference>
<organism evidence="2 3">
    <name type="scientific">Puccinia striiformis</name>
    <dbReference type="NCBI Taxonomy" id="27350"/>
    <lineage>
        <taxon>Eukaryota</taxon>
        <taxon>Fungi</taxon>
        <taxon>Dikarya</taxon>
        <taxon>Basidiomycota</taxon>
        <taxon>Pucciniomycotina</taxon>
        <taxon>Pucciniomycetes</taxon>
        <taxon>Pucciniales</taxon>
        <taxon>Pucciniaceae</taxon>
        <taxon>Puccinia</taxon>
    </lineage>
</organism>
<keyword evidence="3" id="KW-1185">Reference proteome</keyword>
<accession>A0A2S4VWA8</accession>
<reference evidence="2" key="1">
    <citation type="submission" date="2017-12" db="EMBL/GenBank/DDBJ databases">
        <title>Gene loss provides genomic basis for host adaptation in cereal stripe rust fungi.</title>
        <authorList>
            <person name="Xia C."/>
        </authorList>
    </citation>
    <scope>NUCLEOTIDE SEQUENCE [LARGE SCALE GENOMIC DNA]</scope>
    <source>
        <strain evidence="2">93-210</strain>
    </source>
</reference>
<feature type="compositionally biased region" description="Basic and acidic residues" evidence="1">
    <location>
        <begin position="44"/>
        <end position="62"/>
    </location>
</feature>
<protein>
    <submittedName>
        <fullName evidence="2">Uncharacterized protein</fullName>
    </submittedName>
</protein>
<comment type="caution">
    <text evidence="2">The sequence shown here is derived from an EMBL/GenBank/DDBJ whole genome shotgun (WGS) entry which is preliminary data.</text>
</comment>
<dbReference type="VEuPathDB" id="FungiDB:PSTT_03417"/>
<sequence length="173" mass="18487">MDPSAIAYNRPEQCHSLGNYEGMGSSLHKRSLSASEGAEYSLLEKRGLIKRDAPDPNGEKGLMDTSGNSGGTQVGTDTSKDPKKKKGKKEKGTSTGGQGGDADPAQTPTPTQKIKRKAENPHKEKKLQEKIEKQQKQVDSLKKKHAEAEEKPELLNSGGSPKGGTGNQAHNVV</sequence>
<feature type="region of interest" description="Disordered" evidence="1">
    <location>
        <begin position="17"/>
        <end position="36"/>
    </location>
</feature>
<gene>
    <name evidence="2" type="ORF">PSTT_03417</name>
</gene>
<feature type="region of interest" description="Disordered" evidence="1">
    <location>
        <begin position="44"/>
        <end position="173"/>
    </location>
</feature>
<feature type="compositionally biased region" description="Basic and acidic residues" evidence="1">
    <location>
        <begin position="117"/>
        <end position="153"/>
    </location>
</feature>
<dbReference type="Proteomes" id="UP000239156">
    <property type="component" value="Unassembled WGS sequence"/>
</dbReference>
<dbReference type="AlphaFoldDB" id="A0A2S4VWA8"/>
<name>A0A2S4VWA8_9BASI</name>